<sequence length="261" mass="28417">MTSSEWHGDRDAVLERDDHTCRRCGASRSGDDETVLHLYPVGDVPLEGSVHESALVTVCSPCFASLQRSPAGDAVRLESDDLFDLVREMTQRQGVTISAVASFASLATSLPDELEDDDTAAPEYVRARREVLLAIDSVPSRLERLTVAETDHLGEAVTEPLEAVVDAATQLQSELRQLVGLGESIVAGLDRCHGCLEPLEAEDRCPTCDLERRDVDDWRDEDGEVAFQLLYDEVNESLQGASDTTETLTEGSATLATQLQS</sequence>
<evidence type="ECO:0000256" key="1">
    <source>
        <dbReference type="SAM" id="MobiDB-lite"/>
    </source>
</evidence>
<proteinExistence type="predicted"/>
<keyword evidence="3" id="KW-1185">Reference proteome</keyword>
<dbReference type="OrthoDB" id="11472at2157"/>
<feature type="region of interest" description="Disordered" evidence="1">
    <location>
        <begin position="238"/>
        <end position="261"/>
    </location>
</feature>
<dbReference type="AlphaFoldDB" id="A0A1H0ZBJ5"/>
<name>A0A1H0ZBJ5_NATTX</name>
<dbReference type="Proteomes" id="UP000198848">
    <property type="component" value="Unassembled WGS sequence"/>
</dbReference>
<protein>
    <submittedName>
        <fullName evidence="2">Uncharacterized protein</fullName>
    </submittedName>
</protein>
<dbReference type="CDD" id="cd00085">
    <property type="entry name" value="HNHc"/>
    <property type="match status" value="1"/>
</dbReference>
<dbReference type="RefSeq" id="WP_090376047.1">
    <property type="nucleotide sequence ID" value="NZ_FNLC01000001.1"/>
</dbReference>
<dbReference type="STRING" id="1095778.SAMN04489842_0213"/>
<accession>A0A1H0ZBJ5</accession>
<reference evidence="3" key="1">
    <citation type="submission" date="2016-10" db="EMBL/GenBank/DDBJ databases">
        <authorList>
            <person name="Varghese N."/>
            <person name="Submissions S."/>
        </authorList>
    </citation>
    <scope>NUCLEOTIDE SEQUENCE [LARGE SCALE GENOMIC DNA]</scope>
    <source>
        <strain evidence="3">DSM 24767</strain>
    </source>
</reference>
<dbReference type="InterPro" id="IPR003615">
    <property type="entry name" value="HNH_nuc"/>
</dbReference>
<evidence type="ECO:0000313" key="2">
    <source>
        <dbReference type="EMBL" id="SDQ24752.1"/>
    </source>
</evidence>
<organism evidence="2 3">
    <name type="scientific">Natronobacterium texcoconense</name>
    <dbReference type="NCBI Taxonomy" id="1095778"/>
    <lineage>
        <taxon>Archaea</taxon>
        <taxon>Methanobacteriati</taxon>
        <taxon>Methanobacteriota</taxon>
        <taxon>Stenosarchaea group</taxon>
        <taxon>Halobacteria</taxon>
        <taxon>Halobacteriales</taxon>
        <taxon>Natrialbaceae</taxon>
        <taxon>Natronobacterium</taxon>
    </lineage>
</organism>
<evidence type="ECO:0000313" key="3">
    <source>
        <dbReference type="Proteomes" id="UP000198848"/>
    </source>
</evidence>
<dbReference type="EMBL" id="FNLC01000001">
    <property type="protein sequence ID" value="SDQ24752.1"/>
    <property type="molecule type" value="Genomic_DNA"/>
</dbReference>
<gene>
    <name evidence="2" type="ORF">SAMN04489842_0213</name>
</gene>